<dbReference type="GO" id="GO:0009398">
    <property type="term" value="P:FMN biosynthetic process"/>
    <property type="evidence" value="ECO:0007669"/>
    <property type="project" value="UniProtKB-UniRule"/>
</dbReference>
<dbReference type="AlphaFoldDB" id="A0A2K8KQJ9"/>
<dbReference type="SUPFAM" id="SSF52374">
    <property type="entry name" value="Nucleotidylyl transferase"/>
    <property type="match status" value="1"/>
</dbReference>
<keyword evidence="7 15" id="KW-0548">Nucleotidyltransferase</keyword>
<dbReference type="InterPro" id="IPR014729">
    <property type="entry name" value="Rossmann-like_a/b/a_fold"/>
</dbReference>
<keyword evidence="5 15" id="KW-0288">FMN</keyword>
<evidence type="ECO:0000313" key="18">
    <source>
        <dbReference type="Proteomes" id="UP000229757"/>
    </source>
</evidence>
<keyword evidence="8 15" id="KW-0547">Nucleotide-binding</keyword>
<gene>
    <name evidence="17" type="ORF">REIFOR_00409</name>
</gene>
<dbReference type="EC" id="2.7.1.26" evidence="15"/>
<dbReference type="GO" id="GO:0003919">
    <property type="term" value="F:FMN adenylyltransferase activity"/>
    <property type="evidence" value="ECO:0007669"/>
    <property type="project" value="UniProtKB-UniRule"/>
</dbReference>
<evidence type="ECO:0000256" key="7">
    <source>
        <dbReference type="ARBA" id="ARBA00022695"/>
    </source>
</evidence>
<evidence type="ECO:0000256" key="10">
    <source>
        <dbReference type="ARBA" id="ARBA00022827"/>
    </source>
</evidence>
<dbReference type="GO" id="GO:0006747">
    <property type="term" value="P:FAD biosynthetic process"/>
    <property type="evidence" value="ECO:0007669"/>
    <property type="project" value="UniProtKB-UniRule"/>
</dbReference>
<evidence type="ECO:0000256" key="5">
    <source>
        <dbReference type="ARBA" id="ARBA00022643"/>
    </source>
</evidence>
<evidence type="ECO:0000313" key="17">
    <source>
        <dbReference type="EMBL" id="ATX75584.1"/>
    </source>
</evidence>
<keyword evidence="9 15" id="KW-0418">Kinase</keyword>
<dbReference type="RefSeq" id="WP_100255978.1">
    <property type="nucleotide sequence ID" value="NZ_CP011797.1"/>
</dbReference>
<evidence type="ECO:0000256" key="4">
    <source>
        <dbReference type="ARBA" id="ARBA00022630"/>
    </source>
</evidence>
<dbReference type="EMBL" id="CP011797">
    <property type="protein sequence ID" value="ATX75584.1"/>
    <property type="molecule type" value="Genomic_DNA"/>
</dbReference>
<evidence type="ECO:0000256" key="12">
    <source>
        <dbReference type="ARBA" id="ARBA00023268"/>
    </source>
</evidence>
<dbReference type="Pfam" id="PF01687">
    <property type="entry name" value="Flavokinase"/>
    <property type="match status" value="1"/>
</dbReference>
<keyword evidence="10 15" id="KW-0274">FAD</keyword>
<keyword evidence="11 15" id="KW-0067">ATP-binding</keyword>
<dbReference type="PANTHER" id="PTHR22749:SF6">
    <property type="entry name" value="RIBOFLAVIN KINASE"/>
    <property type="match status" value="1"/>
</dbReference>
<dbReference type="UniPathway" id="UPA00277">
    <property type="reaction ID" value="UER00407"/>
</dbReference>
<comment type="pathway">
    <text evidence="3 15">Cofactor biosynthesis; FMN biosynthesis; FMN from riboflavin (ATP route): step 1/1.</text>
</comment>
<keyword evidence="12" id="KW-0511">Multifunctional enzyme</keyword>
<evidence type="ECO:0000256" key="1">
    <source>
        <dbReference type="ARBA" id="ARBA00002121"/>
    </source>
</evidence>
<dbReference type="UniPathway" id="UPA00276">
    <property type="reaction ID" value="UER00406"/>
</dbReference>
<dbReference type="PANTHER" id="PTHR22749">
    <property type="entry name" value="RIBOFLAVIN KINASE/FMN ADENYLYLTRANSFERASE"/>
    <property type="match status" value="1"/>
</dbReference>
<dbReference type="NCBIfam" id="TIGR00083">
    <property type="entry name" value="ribF"/>
    <property type="match status" value="1"/>
</dbReference>
<evidence type="ECO:0000256" key="14">
    <source>
        <dbReference type="ARBA" id="ARBA00049494"/>
    </source>
</evidence>
<dbReference type="GO" id="GO:0005524">
    <property type="term" value="F:ATP binding"/>
    <property type="evidence" value="ECO:0007669"/>
    <property type="project" value="UniProtKB-UniRule"/>
</dbReference>
<comment type="catalytic activity">
    <reaction evidence="14 15">
        <text>FMN + ATP + H(+) = FAD + diphosphate</text>
        <dbReference type="Rhea" id="RHEA:17237"/>
        <dbReference type="ChEBI" id="CHEBI:15378"/>
        <dbReference type="ChEBI" id="CHEBI:30616"/>
        <dbReference type="ChEBI" id="CHEBI:33019"/>
        <dbReference type="ChEBI" id="CHEBI:57692"/>
        <dbReference type="ChEBI" id="CHEBI:58210"/>
        <dbReference type="EC" id="2.7.7.2"/>
    </reaction>
</comment>
<comment type="similarity">
    <text evidence="15">Belongs to the ribF family.</text>
</comment>
<accession>A0A2K8KQJ9</accession>
<evidence type="ECO:0000256" key="9">
    <source>
        <dbReference type="ARBA" id="ARBA00022777"/>
    </source>
</evidence>
<dbReference type="Pfam" id="PF06574">
    <property type="entry name" value="FAD_syn"/>
    <property type="match status" value="1"/>
</dbReference>
<dbReference type="CDD" id="cd02064">
    <property type="entry name" value="FAD_synthetase_N"/>
    <property type="match status" value="1"/>
</dbReference>
<evidence type="ECO:0000256" key="8">
    <source>
        <dbReference type="ARBA" id="ARBA00022741"/>
    </source>
</evidence>
<protein>
    <recommendedName>
        <fullName evidence="15">Riboflavin biosynthesis protein</fullName>
    </recommendedName>
    <domain>
        <recommendedName>
            <fullName evidence="15">Riboflavin kinase</fullName>
            <ecNumber evidence="15">2.7.1.26</ecNumber>
        </recommendedName>
        <alternativeName>
            <fullName evidence="15">Flavokinase</fullName>
        </alternativeName>
    </domain>
    <domain>
        <recommendedName>
            <fullName evidence="15">FMN adenylyltransferase</fullName>
            <ecNumber evidence="15">2.7.7.2</ecNumber>
        </recommendedName>
        <alternativeName>
            <fullName evidence="15">FAD pyrophosphorylase</fullName>
        </alternativeName>
        <alternativeName>
            <fullName evidence="15">FAD synthase</fullName>
        </alternativeName>
    </domain>
</protein>
<sequence length="309" mass="34143">MRISRLPLQALPAAAVTIGSFDGVHLGHQQVITRLIEQARARNLVSVVVTFEPQPREFLRPGDAPARLTSLSDKARRLAALGVDHLVVLPFNASLRGLSAQAFVEQILIERLNTQWLQVGDDFRFGADRAGNFEFLQGFDFEVTDLASQCVDGQRISSTQLRERIGQHQLPAVQALLGEPYTLTGRVIYGRQLGRTIGVPTANLLLPHHRLATDGVFAVSADIAGRVLQGVGNLGTKPTVGDSRSWLEVHFFDFDGVLYGQRISVQLHKRLRGTQTFANLDALKIQIQLDMQAAHAWFAQLTEVKRTDD</sequence>
<evidence type="ECO:0000256" key="2">
    <source>
        <dbReference type="ARBA" id="ARBA00004726"/>
    </source>
</evidence>
<dbReference type="NCBIfam" id="NF004159">
    <property type="entry name" value="PRK05627.1-2"/>
    <property type="match status" value="1"/>
</dbReference>
<keyword evidence="6 15" id="KW-0808">Transferase</keyword>
<comment type="function">
    <text evidence="1">Catalyzes the phosphorylation of riboflavin to FMN followed by the adenylation of FMN to FAD.</text>
</comment>
<evidence type="ECO:0000256" key="13">
    <source>
        <dbReference type="ARBA" id="ARBA00047880"/>
    </source>
</evidence>
<proteinExistence type="inferred from homology"/>
<keyword evidence="4 15" id="KW-0285">Flavoprotein</keyword>
<dbReference type="InterPro" id="IPR023468">
    <property type="entry name" value="Riboflavin_kinase"/>
</dbReference>
<organism evidence="17 18">
    <name type="scientific">Reinekea forsetii</name>
    <dbReference type="NCBI Taxonomy" id="1336806"/>
    <lineage>
        <taxon>Bacteria</taxon>
        <taxon>Pseudomonadati</taxon>
        <taxon>Pseudomonadota</taxon>
        <taxon>Gammaproteobacteria</taxon>
        <taxon>Oceanospirillales</taxon>
        <taxon>Saccharospirillaceae</taxon>
        <taxon>Reinekea</taxon>
    </lineage>
</organism>
<evidence type="ECO:0000256" key="15">
    <source>
        <dbReference type="PIRNR" id="PIRNR004491"/>
    </source>
</evidence>
<dbReference type="Gene3D" id="2.40.30.30">
    <property type="entry name" value="Riboflavin kinase-like"/>
    <property type="match status" value="1"/>
</dbReference>
<dbReference type="InterPro" id="IPR002606">
    <property type="entry name" value="Riboflavin_kinase_bac"/>
</dbReference>
<reference evidence="17 18" key="1">
    <citation type="journal article" date="2017" name="Environ. Microbiol.">
        <title>Genomic and physiological analyses of 'Reinekea forsetii' reveal a versatile opportunistic lifestyle during spring algae blooms.</title>
        <authorList>
            <person name="Avci B."/>
            <person name="Hahnke R.L."/>
            <person name="Chafee M."/>
            <person name="Fischer T."/>
            <person name="Gruber-Vodicka H."/>
            <person name="Tegetmeyer H.E."/>
            <person name="Harder J."/>
            <person name="Fuchs B.M."/>
            <person name="Amann R.I."/>
            <person name="Teeling H."/>
        </authorList>
    </citation>
    <scope>NUCLEOTIDE SEQUENCE [LARGE SCALE GENOMIC DNA]</scope>
    <source>
        <strain evidence="17 18">Hel1_31_D35</strain>
    </source>
</reference>
<dbReference type="InterPro" id="IPR023465">
    <property type="entry name" value="Riboflavin_kinase_dom_sf"/>
</dbReference>
<dbReference type="GO" id="GO:0009231">
    <property type="term" value="P:riboflavin biosynthetic process"/>
    <property type="evidence" value="ECO:0007669"/>
    <property type="project" value="InterPro"/>
</dbReference>
<evidence type="ECO:0000256" key="3">
    <source>
        <dbReference type="ARBA" id="ARBA00005201"/>
    </source>
</evidence>
<dbReference type="Gene3D" id="3.40.50.620">
    <property type="entry name" value="HUPs"/>
    <property type="match status" value="1"/>
</dbReference>
<dbReference type="SUPFAM" id="SSF82114">
    <property type="entry name" value="Riboflavin kinase-like"/>
    <property type="match status" value="1"/>
</dbReference>
<dbReference type="PIRSF" id="PIRSF004491">
    <property type="entry name" value="FAD_Synth"/>
    <property type="match status" value="1"/>
</dbReference>
<evidence type="ECO:0000256" key="11">
    <source>
        <dbReference type="ARBA" id="ARBA00022840"/>
    </source>
</evidence>
<name>A0A2K8KQJ9_9GAMM</name>
<dbReference type="SMART" id="SM00904">
    <property type="entry name" value="Flavokinase"/>
    <property type="match status" value="1"/>
</dbReference>
<dbReference type="OrthoDB" id="9803667at2"/>
<dbReference type="Proteomes" id="UP000229757">
    <property type="component" value="Chromosome"/>
</dbReference>
<dbReference type="InterPro" id="IPR015865">
    <property type="entry name" value="Riboflavin_kinase_bac/euk"/>
</dbReference>
<evidence type="ECO:0000256" key="6">
    <source>
        <dbReference type="ARBA" id="ARBA00022679"/>
    </source>
</evidence>
<dbReference type="InterPro" id="IPR015864">
    <property type="entry name" value="FAD_synthase"/>
</dbReference>
<evidence type="ECO:0000259" key="16">
    <source>
        <dbReference type="SMART" id="SM00904"/>
    </source>
</evidence>
<dbReference type="GO" id="GO:0008531">
    <property type="term" value="F:riboflavin kinase activity"/>
    <property type="evidence" value="ECO:0007669"/>
    <property type="project" value="UniProtKB-UniRule"/>
</dbReference>
<dbReference type="FunFam" id="3.40.50.620:FF:000021">
    <property type="entry name" value="Riboflavin biosynthesis protein"/>
    <property type="match status" value="1"/>
</dbReference>
<dbReference type="EC" id="2.7.7.2" evidence="15"/>
<dbReference type="NCBIfam" id="NF004163">
    <property type="entry name" value="PRK05627.1-6"/>
    <property type="match status" value="1"/>
</dbReference>
<feature type="domain" description="Riboflavin kinase" evidence="16">
    <location>
        <begin position="176"/>
        <end position="299"/>
    </location>
</feature>
<keyword evidence="18" id="KW-1185">Reference proteome</keyword>
<comment type="pathway">
    <text evidence="2 15">Cofactor biosynthesis; FAD biosynthesis; FAD from FMN: step 1/1.</text>
</comment>
<dbReference type="KEGG" id="rfo:REIFOR_00409"/>
<comment type="catalytic activity">
    <reaction evidence="13 15">
        <text>riboflavin + ATP = FMN + ADP + H(+)</text>
        <dbReference type="Rhea" id="RHEA:14357"/>
        <dbReference type="ChEBI" id="CHEBI:15378"/>
        <dbReference type="ChEBI" id="CHEBI:30616"/>
        <dbReference type="ChEBI" id="CHEBI:57986"/>
        <dbReference type="ChEBI" id="CHEBI:58210"/>
        <dbReference type="ChEBI" id="CHEBI:456216"/>
        <dbReference type="EC" id="2.7.1.26"/>
    </reaction>
</comment>